<sequence>MTDNSDHPLLKIPVPFPDPFICQVCYNPKDPESMRKQVIFNSSSRYTCHLRNVHVINTARDVTYFCPVCRFRGTITRVKAHGCPGPSARLDLPSTRPFVLLPRVDPALLPVPSDTPSVSSTTRVRKAITLSSRPIVDLSSDSDIENRKSPDPRPDLLQAALDSTMEHFDGSKPLDLGPVFHSLRSDLRAPTSMGPCRKSSAPRLNFSSDNDLPFFALMVSTPVAEARGPLFTLSLSRSPVRGLFSNG</sequence>
<proteinExistence type="predicted"/>
<dbReference type="AlphaFoldDB" id="A0A8X6FBG4"/>
<protein>
    <submittedName>
        <fullName evidence="1">Uncharacterized protein</fullName>
    </submittedName>
</protein>
<gene>
    <name evidence="1" type="ORF">TNCT_169611</name>
</gene>
<organism evidence="1 2">
    <name type="scientific">Trichonephila clavata</name>
    <name type="common">Joro spider</name>
    <name type="synonym">Nephila clavata</name>
    <dbReference type="NCBI Taxonomy" id="2740835"/>
    <lineage>
        <taxon>Eukaryota</taxon>
        <taxon>Metazoa</taxon>
        <taxon>Ecdysozoa</taxon>
        <taxon>Arthropoda</taxon>
        <taxon>Chelicerata</taxon>
        <taxon>Arachnida</taxon>
        <taxon>Araneae</taxon>
        <taxon>Araneomorphae</taxon>
        <taxon>Entelegynae</taxon>
        <taxon>Araneoidea</taxon>
        <taxon>Nephilidae</taxon>
        <taxon>Trichonephila</taxon>
    </lineage>
</organism>
<comment type="caution">
    <text evidence="1">The sequence shown here is derived from an EMBL/GenBank/DDBJ whole genome shotgun (WGS) entry which is preliminary data.</text>
</comment>
<reference evidence="1" key="1">
    <citation type="submission" date="2020-07" db="EMBL/GenBank/DDBJ databases">
        <title>Multicomponent nature underlies the extraordinary mechanical properties of spider dragline silk.</title>
        <authorList>
            <person name="Kono N."/>
            <person name="Nakamura H."/>
            <person name="Mori M."/>
            <person name="Yoshida Y."/>
            <person name="Ohtoshi R."/>
            <person name="Malay A.D."/>
            <person name="Moran D.A.P."/>
            <person name="Tomita M."/>
            <person name="Numata K."/>
            <person name="Arakawa K."/>
        </authorList>
    </citation>
    <scope>NUCLEOTIDE SEQUENCE</scope>
</reference>
<evidence type="ECO:0000313" key="2">
    <source>
        <dbReference type="Proteomes" id="UP000887116"/>
    </source>
</evidence>
<dbReference type="Proteomes" id="UP000887116">
    <property type="component" value="Unassembled WGS sequence"/>
</dbReference>
<accession>A0A8X6FBG4</accession>
<keyword evidence="2" id="KW-1185">Reference proteome</keyword>
<dbReference type="EMBL" id="BMAO01011726">
    <property type="protein sequence ID" value="GFQ75863.1"/>
    <property type="molecule type" value="Genomic_DNA"/>
</dbReference>
<evidence type="ECO:0000313" key="1">
    <source>
        <dbReference type="EMBL" id="GFQ75863.1"/>
    </source>
</evidence>
<name>A0A8X6FBG4_TRICU</name>